<dbReference type="PANTHER" id="PTHR30026">
    <property type="entry name" value="OUTER MEMBRANE PROTEIN TOLC"/>
    <property type="match status" value="1"/>
</dbReference>
<evidence type="ECO:0000256" key="4">
    <source>
        <dbReference type="ARBA" id="ARBA00022452"/>
    </source>
</evidence>
<keyword evidence="7" id="KW-0998">Cell outer membrane</keyword>
<dbReference type="PANTHER" id="PTHR30026:SF5">
    <property type="entry name" value="ABC-TYPE EFFLUX SYSTEM SECRETIN COMPONENT"/>
    <property type="match status" value="1"/>
</dbReference>
<sequence length="510" mass="57717">MNIPFGLQTDMTNKLKERLHMNRLSLTTLRSAQFALFLTTLCFVSPTFSYELSYSDAELYIVENAYSTQANEALQQASQLQSEAVKGLGLPRIDLNVRAYKFHSEVDVPLDKFKNNLEQTLSQGVNDKLSGFQGSIPSGVYDPLQQGLNQTIHSGIGLFPDSANVVLEDDVVKPTVSILMPLYTGGLISSSKEMANIKAQRSQLDSKQQQDIVRYEMIQSYFNVQLQQQLVYASRFNYNTMQKHYDNALKMEKQGVISKGQRMQFEVARNNAARALQNAQSNLQASQFSLKNLLHKQEPDRLSTPLFVNMQTDQPLNQLLASYPETSNLVRKMQMNTKLAEQNVKAQNAAKKPNLFAFGEYSLDDKQDWIIGVVAKYNIFDGVNKNKNAQAAELQRYASELMTARTKQEIENIIYKSYNEMTSAQQSQSLLRQNMQAAEENLRIQELSFKEDMGTANQVIDAQNALTGLKTEMAINAYKYIISLATLLQGHGSISQFKNYIHHPNTDYIR</sequence>
<keyword evidence="5" id="KW-0812">Transmembrane</keyword>
<dbReference type="Pfam" id="PF02321">
    <property type="entry name" value="OEP"/>
    <property type="match status" value="1"/>
</dbReference>
<gene>
    <name evidence="8" type="ORF">KPC_1681</name>
</gene>
<evidence type="ECO:0000256" key="7">
    <source>
        <dbReference type="ARBA" id="ARBA00023237"/>
    </source>
</evidence>
<proteinExistence type="inferred from homology"/>
<comment type="subcellular location">
    <subcellularLocation>
        <location evidence="1">Cell outer membrane</location>
    </subcellularLocation>
</comment>
<evidence type="ECO:0000256" key="3">
    <source>
        <dbReference type="ARBA" id="ARBA00022448"/>
    </source>
</evidence>
<reference evidence="9" key="1">
    <citation type="submission" date="2018-03" db="EMBL/GenBank/DDBJ databases">
        <authorList>
            <person name="Blom J."/>
        </authorList>
    </citation>
    <scope>NUCLEOTIDE SEQUENCE [LARGE SCALE GENOMIC DNA]</scope>
    <source>
        <strain evidence="9">KPC-SM-21</strain>
    </source>
</reference>
<organism evidence="8 9">
    <name type="scientific">Acinetobacter stercoris</name>
    <dbReference type="NCBI Taxonomy" id="2126983"/>
    <lineage>
        <taxon>Bacteria</taxon>
        <taxon>Pseudomonadati</taxon>
        <taxon>Pseudomonadota</taxon>
        <taxon>Gammaproteobacteria</taxon>
        <taxon>Moraxellales</taxon>
        <taxon>Moraxellaceae</taxon>
        <taxon>Acinetobacter</taxon>
    </lineage>
</organism>
<dbReference type="InterPro" id="IPR051906">
    <property type="entry name" value="TolC-like"/>
</dbReference>
<keyword evidence="3" id="KW-0813">Transport</keyword>
<evidence type="ECO:0000256" key="5">
    <source>
        <dbReference type="ARBA" id="ARBA00022692"/>
    </source>
</evidence>
<dbReference type="GO" id="GO:1990281">
    <property type="term" value="C:efflux pump complex"/>
    <property type="evidence" value="ECO:0007669"/>
    <property type="project" value="TreeGrafter"/>
</dbReference>
<keyword evidence="9" id="KW-1185">Reference proteome</keyword>
<evidence type="ECO:0000313" key="9">
    <source>
        <dbReference type="Proteomes" id="UP000245974"/>
    </source>
</evidence>
<dbReference type="InParanoid" id="A0A2U3MYS3"/>
<evidence type="ECO:0000256" key="6">
    <source>
        <dbReference type="ARBA" id="ARBA00023136"/>
    </source>
</evidence>
<dbReference type="GO" id="GO:0015288">
    <property type="term" value="F:porin activity"/>
    <property type="evidence" value="ECO:0007669"/>
    <property type="project" value="TreeGrafter"/>
</dbReference>
<dbReference type="GO" id="GO:0009279">
    <property type="term" value="C:cell outer membrane"/>
    <property type="evidence" value="ECO:0007669"/>
    <property type="project" value="UniProtKB-SubCell"/>
</dbReference>
<dbReference type="InterPro" id="IPR003423">
    <property type="entry name" value="OMP_efflux"/>
</dbReference>
<dbReference type="GO" id="GO:0015562">
    <property type="term" value="F:efflux transmembrane transporter activity"/>
    <property type="evidence" value="ECO:0007669"/>
    <property type="project" value="InterPro"/>
</dbReference>
<protein>
    <submittedName>
        <fullName evidence="8">Outer membrane efflux protein</fullName>
    </submittedName>
</protein>
<accession>A0A2U3MYS3</accession>
<comment type="similarity">
    <text evidence="2">Belongs to the outer membrane factor (OMF) (TC 1.B.17) family.</text>
</comment>
<dbReference type="EMBL" id="OOGT01000063">
    <property type="protein sequence ID" value="SPL70503.1"/>
    <property type="molecule type" value="Genomic_DNA"/>
</dbReference>
<evidence type="ECO:0000256" key="2">
    <source>
        <dbReference type="ARBA" id="ARBA00007613"/>
    </source>
</evidence>
<dbReference type="Proteomes" id="UP000245974">
    <property type="component" value="Unassembled WGS sequence"/>
</dbReference>
<name>A0A2U3MYS3_9GAMM</name>
<keyword evidence="4" id="KW-1134">Transmembrane beta strand</keyword>
<evidence type="ECO:0000256" key="1">
    <source>
        <dbReference type="ARBA" id="ARBA00004442"/>
    </source>
</evidence>
<dbReference type="AlphaFoldDB" id="A0A2U3MYS3"/>
<dbReference type="Gene3D" id="1.20.1600.10">
    <property type="entry name" value="Outer membrane efflux proteins (OEP)"/>
    <property type="match status" value="1"/>
</dbReference>
<keyword evidence="6" id="KW-0472">Membrane</keyword>
<evidence type="ECO:0000313" key="8">
    <source>
        <dbReference type="EMBL" id="SPL70503.1"/>
    </source>
</evidence>
<dbReference type="SUPFAM" id="SSF56954">
    <property type="entry name" value="Outer membrane efflux proteins (OEP)"/>
    <property type="match status" value="1"/>
</dbReference>